<feature type="transmembrane region" description="Helical" evidence="1">
    <location>
        <begin position="29"/>
        <end position="54"/>
    </location>
</feature>
<feature type="transmembrane region" description="Helical" evidence="1">
    <location>
        <begin position="61"/>
        <end position="84"/>
    </location>
</feature>
<dbReference type="RefSeq" id="WP_047234484.1">
    <property type="nucleotide sequence ID" value="NZ_JNBQ01000046.1"/>
</dbReference>
<dbReference type="PATRIC" id="fig|264251.5.peg.3934"/>
<dbReference type="STRING" id="264251.FB00_19415"/>
<keyword evidence="1" id="KW-0812">Transmembrane</keyword>
<feature type="transmembrane region" description="Helical" evidence="1">
    <location>
        <begin position="173"/>
        <end position="194"/>
    </location>
</feature>
<name>A0A0H2KHZ2_9MICO</name>
<comment type="caution">
    <text evidence="2">The sequence shown here is derived from an EMBL/GenBank/DDBJ whole genome shotgun (WGS) entry which is preliminary data.</text>
</comment>
<organism evidence="2 3">
    <name type="scientific">Cellulosimicrobium funkei</name>
    <dbReference type="NCBI Taxonomy" id="264251"/>
    <lineage>
        <taxon>Bacteria</taxon>
        <taxon>Bacillati</taxon>
        <taxon>Actinomycetota</taxon>
        <taxon>Actinomycetes</taxon>
        <taxon>Micrococcales</taxon>
        <taxon>Promicromonosporaceae</taxon>
        <taxon>Cellulosimicrobium</taxon>
    </lineage>
</organism>
<evidence type="ECO:0000256" key="1">
    <source>
        <dbReference type="SAM" id="Phobius"/>
    </source>
</evidence>
<proteinExistence type="predicted"/>
<evidence type="ECO:0008006" key="4">
    <source>
        <dbReference type="Google" id="ProtNLM"/>
    </source>
</evidence>
<dbReference type="AlphaFoldDB" id="A0A0H2KHZ2"/>
<evidence type="ECO:0000313" key="3">
    <source>
        <dbReference type="Proteomes" id="UP000035265"/>
    </source>
</evidence>
<feature type="transmembrane region" description="Helical" evidence="1">
    <location>
        <begin position="96"/>
        <end position="114"/>
    </location>
</feature>
<keyword evidence="1" id="KW-1133">Transmembrane helix</keyword>
<dbReference type="Proteomes" id="UP000035265">
    <property type="component" value="Unassembled WGS sequence"/>
</dbReference>
<evidence type="ECO:0000313" key="2">
    <source>
        <dbReference type="EMBL" id="KLN33111.1"/>
    </source>
</evidence>
<dbReference type="EMBL" id="JNBQ01000046">
    <property type="protein sequence ID" value="KLN33111.1"/>
    <property type="molecule type" value="Genomic_DNA"/>
</dbReference>
<reference evidence="2 3" key="1">
    <citation type="submission" date="2014-05" db="EMBL/GenBank/DDBJ databases">
        <title>Cellulosimicrobium funkei U11 genome.</title>
        <authorList>
            <person name="Hu C."/>
            <person name="Gong Y."/>
            <person name="Wan W."/>
            <person name="Jiang M."/>
        </authorList>
    </citation>
    <scope>NUCLEOTIDE SEQUENCE [LARGE SCALE GENOMIC DNA]</scope>
    <source>
        <strain evidence="2 3">U11</strain>
    </source>
</reference>
<dbReference type="Pfam" id="PF09997">
    <property type="entry name" value="DUF2238"/>
    <property type="match status" value="1"/>
</dbReference>
<gene>
    <name evidence="2" type="ORF">FB00_19415</name>
</gene>
<accession>A0A0H2KHZ2</accession>
<feature type="transmembrane region" description="Helical" evidence="1">
    <location>
        <begin position="135"/>
        <end position="153"/>
    </location>
</feature>
<keyword evidence="1" id="KW-0472">Membrane</keyword>
<dbReference type="InterPro" id="IPR014509">
    <property type="entry name" value="YjdF-like"/>
</dbReference>
<protein>
    <recommendedName>
        <fullName evidence="4">DUF2238 domain-containing protein</fullName>
    </recommendedName>
</protein>
<keyword evidence="3" id="KW-1185">Reference proteome</keyword>
<sequence>MPGTSAPGAAPTSSVHARARLVPGDVVRAAAAVSVVAAVGLDGVATALFLLVLGGTMVPRALGLTAPLDVAFSATLLASAWAAQLEWYRAVPWLDLPVHAACTGLVAAVAYVALVRTGMLADPGTLRPGRARAGVLVVTAGLGAMLAILWELGEWAGHTYLDDRIGVGYDDTVTDLAAGLLGAVVAGLLVPGSLRRGSTP</sequence>